<feature type="transmembrane region" description="Helical" evidence="10">
    <location>
        <begin position="458"/>
        <end position="482"/>
    </location>
</feature>
<comment type="similarity">
    <text evidence="2">Belongs to the ABC transporter superfamily. ABCA family.</text>
</comment>
<feature type="non-terminal residue" evidence="12">
    <location>
        <position position="992"/>
    </location>
</feature>
<dbReference type="STRING" id="1198029.A0A1U7LN84"/>
<evidence type="ECO:0000256" key="9">
    <source>
        <dbReference type="ARBA" id="ARBA00023136"/>
    </source>
</evidence>
<dbReference type="InterPro" id="IPR013525">
    <property type="entry name" value="ABC2_TM"/>
</dbReference>
<dbReference type="GO" id="GO:0016887">
    <property type="term" value="F:ATP hydrolysis activity"/>
    <property type="evidence" value="ECO:0007669"/>
    <property type="project" value="InterPro"/>
</dbReference>
<comment type="caution">
    <text evidence="12">The sequence shown here is derived from an EMBL/GenBank/DDBJ whole genome shotgun (WGS) entry which is preliminary data.</text>
</comment>
<evidence type="ECO:0000256" key="1">
    <source>
        <dbReference type="ARBA" id="ARBA00004141"/>
    </source>
</evidence>
<keyword evidence="7" id="KW-0067">ATP-binding</keyword>
<dbReference type="CDD" id="cd03263">
    <property type="entry name" value="ABC_subfamily_A"/>
    <property type="match status" value="1"/>
</dbReference>
<evidence type="ECO:0000259" key="11">
    <source>
        <dbReference type="PROSITE" id="PS50893"/>
    </source>
</evidence>
<evidence type="ECO:0000256" key="5">
    <source>
        <dbReference type="ARBA" id="ARBA00022737"/>
    </source>
</evidence>
<keyword evidence="6" id="KW-0547">Nucleotide-binding</keyword>
<dbReference type="SUPFAM" id="SSF52540">
    <property type="entry name" value="P-loop containing nucleoside triphosphate hydrolases"/>
    <property type="match status" value="2"/>
</dbReference>
<dbReference type="PANTHER" id="PTHR19229:SF36">
    <property type="entry name" value="ATP-BINDING CASSETTE SUB-FAMILY A MEMBER 2"/>
    <property type="match status" value="1"/>
</dbReference>
<organism evidence="12 13">
    <name type="scientific">Neolecta irregularis (strain DAH-3)</name>
    <dbReference type="NCBI Taxonomy" id="1198029"/>
    <lineage>
        <taxon>Eukaryota</taxon>
        <taxon>Fungi</taxon>
        <taxon>Dikarya</taxon>
        <taxon>Ascomycota</taxon>
        <taxon>Taphrinomycotina</taxon>
        <taxon>Neolectales</taxon>
        <taxon>Neolectaceae</taxon>
        <taxon>Neolecta</taxon>
    </lineage>
</organism>
<comment type="subcellular location">
    <subcellularLocation>
        <location evidence="1">Membrane</location>
        <topology evidence="1">Multi-pass membrane protein</topology>
    </subcellularLocation>
</comment>
<dbReference type="InterPro" id="IPR003593">
    <property type="entry name" value="AAA+_ATPase"/>
</dbReference>
<dbReference type="Pfam" id="PF00005">
    <property type="entry name" value="ABC_tran"/>
    <property type="match status" value="2"/>
</dbReference>
<dbReference type="Pfam" id="PF12698">
    <property type="entry name" value="ABC2_membrane_3"/>
    <property type="match status" value="1"/>
</dbReference>
<dbReference type="OrthoDB" id="8061355at2759"/>
<dbReference type="InterPro" id="IPR027417">
    <property type="entry name" value="P-loop_NTPase"/>
</dbReference>
<evidence type="ECO:0000256" key="2">
    <source>
        <dbReference type="ARBA" id="ARBA00008869"/>
    </source>
</evidence>
<dbReference type="InterPro" id="IPR026082">
    <property type="entry name" value="ABCA"/>
</dbReference>
<evidence type="ECO:0000313" key="13">
    <source>
        <dbReference type="Proteomes" id="UP000186594"/>
    </source>
</evidence>
<feature type="transmembrane region" description="Helical" evidence="10">
    <location>
        <begin position="608"/>
        <end position="631"/>
    </location>
</feature>
<evidence type="ECO:0000256" key="7">
    <source>
        <dbReference type="ARBA" id="ARBA00022840"/>
    </source>
</evidence>
<dbReference type="OMA" id="LCKEQEM"/>
<sequence length="992" mass="111577">MKICGRKRWELPPGTVSLCPQKNILWDELTPRQHADIWRRIKSSNHEDLSALLYECDLTLKQNSQTKDLSGGMKRRLQLLVSLVGGSTICCLDEVSSGLDPLSRRKIWKILLANRGKRTFIQTTHYLEEADLLGDWIAVMSNGVIKCFGEPLELKNKFGNGYTVCVKDKQYFAKDPIAVTEILDGLEEQNVSVEGPTLEEVFLKLAKEEMDAANADNEETEEKVNLSSGRRIGSFFQALAQAKKRFLITRRHYFLIPILTIVLVGVTVWFSLPWIGKRLSTPCDVVHRYVMPGQEFHHREIYERDPLCVGPDKNILSSTTLNLTDLTIASTPEKMRETFVHLQNRNDENEYITDYMNGVAWPLSADITRVSSLLNMVNNIRFSQIVGYKGLRLQTGYGNLPFSHVTLDVPDADFSWIAFLGFLMLASAVWVSFPVLYPTYEKTRNVRSLQYSNQMSPLAVWAGHLLYEIPLMIIISTLIGVLLYGGIKLGKLSLFGPVTFSLVLIFFSIAATLLGYILSLKSRSQLSAFALSAALLLFFFVIFLGGNLLIITYTDPFMKKRNLNLFFYTLGWLHPVIPCVRAFYVAINGFQARCVNEDDLPSNFGGDWRLYGSCFFYLIVQSVVYFIFLVWNDVSSFHFSRRRQQTPDHEKSIISKNFDAEEIRLLGGSDDALQVIQLSKSFGKLKAVDNVTFGVQQGECLVICGPNSAGKTTILEQIGGVVKSDHGDILVQGDSITLNRGQARWHLGVCPQFDAQENLTVRQQLQFYADIKGIPKSQRHQNIETVMRVIGLAQFSERSCAILSGGNARKLSLAIALLGNPSILLLDEPSCGLDPMAKRIIWKVFPSLAAGRAVLLTTHDMTEAVELSNRVSILAKRLLAIGTIDNLRSGFGQSIQVDVMTSSTRATYDFLVSKYPQMIVIDESLDRNIKLQIPQPENSSYIVGLIKGLEEQKAALNIKHYSLKPIELEQIFLNVLQDWKVAEEGEEESEQR</sequence>
<dbReference type="EMBL" id="LXFE01000981">
    <property type="protein sequence ID" value="OLL24099.1"/>
    <property type="molecule type" value="Genomic_DNA"/>
</dbReference>
<keyword evidence="8 10" id="KW-1133">Transmembrane helix</keyword>
<dbReference type="InterPro" id="IPR017871">
    <property type="entry name" value="ABC_transporter-like_CS"/>
</dbReference>
<evidence type="ECO:0000313" key="12">
    <source>
        <dbReference type="EMBL" id="OLL24099.1"/>
    </source>
</evidence>
<evidence type="ECO:0000256" key="10">
    <source>
        <dbReference type="SAM" id="Phobius"/>
    </source>
</evidence>
<name>A0A1U7LN84_NEOID</name>
<dbReference type="Gene3D" id="3.40.50.300">
    <property type="entry name" value="P-loop containing nucleotide triphosphate hydrolases"/>
    <property type="match status" value="2"/>
</dbReference>
<dbReference type="AlphaFoldDB" id="A0A1U7LN84"/>
<feature type="transmembrane region" description="Helical" evidence="10">
    <location>
        <begin position="253"/>
        <end position="272"/>
    </location>
</feature>
<dbReference type="PANTHER" id="PTHR19229">
    <property type="entry name" value="ATP-BINDING CASSETTE TRANSPORTER SUBFAMILY A ABCA"/>
    <property type="match status" value="1"/>
</dbReference>
<feature type="transmembrane region" description="Helical" evidence="10">
    <location>
        <begin position="529"/>
        <end position="553"/>
    </location>
</feature>
<feature type="domain" description="ABC transporter" evidence="11">
    <location>
        <begin position="673"/>
        <end position="901"/>
    </location>
</feature>
<accession>A0A1U7LN84</accession>
<protein>
    <submittedName>
        <fullName evidence="12">ABC transporter A family member 2</fullName>
    </submittedName>
</protein>
<dbReference type="Proteomes" id="UP000186594">
    <property type="component" value="Unassembled WGS sequence"/>
</dbReference>
<dbReference type="GO" id="GO:0016020">
    <property type="term" value="C:membrane"/>
    <property type="evidence" value="ECO:0007669"/>
    <property type="project" value="UniProtKB-SubCell"/>
</dbReference>
<dbReference type="GO" id="GO:0005319">
    <property type="term" value="F:lipid transporter activity"/>
    <property type="evidence" value="ECO:0007669"/>
    <property type="project" value="TreeGrafter"/>
</dbReference>
<feature type="transmembrane region" description="Helical" evidence="10">
    <location>
        <begin position="494"/>
        <end position="517"/>
    </location>
</feature>
<dbReference type="InterPro" id="IPR003439">
    <property type="entry name" value="ABC_transporter-like_ATP-bd"/>
</dbReference>
<proteinExistence type="inferred from homology"/>
<gene>
    <name evidence="12" type="ORF">NEOLI_004935</name>
</gene>
<feature type="transmembrane region" description="Helical" evidence="10">
    <location>
        <begin position="414"/>
        <end position="437"/>
    </location>
</feature>
<feature type="transmembrane region" description="Helical" evidence="10">
    <location>
        <begin position="565"/>
        <end position="587"/>
    </location>
</feature>
<evidence type="ECO:0000256" key="8">
    <source>
        <dbReference type="ARBA" id="ARBA00022989"/>
    </source>
</evidence>
<evidence type="ECO:0000256" key="4">
    <source>
        <dbReference type="ARBA" id="ARBA00022692"/>
    </source>
</evidence>
<dbReference type="PROSITE" id="PS00211">
    <property type="entry name" value="ABC_TRANSPORTER_1"/>
    <property type="match status" value="1"/>
</dbReference>
<keyword evidence="9 10" id="KW-0472">Membrane</keyword>
<dbReference type="GO" id="GO:0140359">
    <property type="term" value="F:ABC-type transporter activity"/>
    <property type="evidence" value="ECO:0007669"/>
    <property type="project" value="InterPro"/>
</dbReference>
<dbReference type="GO" id="GO:0005524">
    <property type="term" value="F:ATP binding"/>
    <property type="evidence" value="ECO:0007669"/>
    <property type="project" value="UniProtKB-KW"/>
</dbReference>
<evidence type="ECO:0000256" key="3">
    <source>
        <dbReference type="ARBA" id="ARBA00022448"/>
    </source>
</evidence>
<keyword evidence="4 10" id="KW-0812">Transmembrane</keyword>
<reference evidence="12 13" key="1">
    <citation type="submission" date="2016-04" db="EMBL/GenBank/DDBJ databases">
        <title>Evolutionary innovation and constraint leading to complex multicellularity in the Ascomycota.</title>
        <authorList>
            <person name="Cisse O."/>
            <person name="Nguyen A."/>
            <person name="Hewitt D.A."/>
            <person name="Jedd G."/>
            <person name="Stajich J.E."/>
        </authorList>
    </citation>
    <scope>NUCLEOTIDE SEQUENCE [LARGE SCALE GENOMIC DNA]</scope>
    <source>
        <strain evidence="12 13">DAH-3</strain>
    </source>
</reference>
<keyword evidence="13" id="KW-1185">Reference proteome</keyword>
<evidence type="ECO:0000256" key="6">
    <source>
        <dbReference type="ARBA" id="ARBA00022741"/>
    </source>
</evidence>
<keyword evidence="3" id="KW-0813">Transport</keyword>
<keyword evidence="5" id="KW-0677">Repeat</keyword>
<dbReference type="SMART" id="SM00382">
    <property type="entry name" value="AAA"/>
    <property type="match status" value="1"/>
</dbReference>
<dbReference type="PROSITE" id="PS50893">
    <property type="entry name" value="ABC_TRANSPORTER_2"/>
    <property type="match status" value="1"/>
</dbReference>